<dbReference type="EMBL" id="VNFH01000008">
    <property type="protein sequence ID" value="TVU69181.1"/>
    <property type="molecule type" value="Genomic_DNA"/>
</dbReference>
<dbReference type="RefSeq" id="WP_024951119.1">
    <property type="nucleotide sequence ID" value="NZ_CAWOWR010000137.1"/>
</dbReference>
<dbReference type="InterPro" id="IPR045121">
    <property type="entry name" value="CoAse"/>
</dbReference>
<protein>
    <submittedName>
        <fullName evidence="8">CoA pyrophosphatase</fullName>
    </submittedName>
</protein>
<dbReference type="STRING" id="553385.GCA_000591415_00803"/>
<dbReference type="Gene3D" id="3.90.79.10">
    <property type="entry name" value="Nucleoside Triphosphate Pyrophosphohydrolase"/>
    <property type="match status" value="1"/>
</dbReference>
<evidence type="ECO:0000256" key="3">
    <source>
        <dbReference type="ARBA" id="ARBA00022723"/>
    </source>
</evidence>
<keyword evidence="9" id="KW-1185">Reference proteome</keyword>
<keyword evidence="4" id="KW-0378">Hydrolase</keyword>
<keyword evidence="6" id="KW-0464">Manganese</keyword>
<gene>
    <name evidence="8" type="ORF">FQP86_12030</name>
</gene>
<evidence type="ECO:0000259" key="7">
    <source>
        <dbReference type="PROSITE" id="PS51462"/>
    </source>
</evidence>
<dbReference type="Pfam" id="PF00293">
    <property type="entry name" value="NUDIX"/>
    <property type="match status" value="1"/>
</dbReference>
<feature type="domain" description="Nudix hydrolase" evidence="7">
    <location>
        <begin position="22"/>
        <end position="153"/>
    </location>
</feature>
<dbReference type="OrthoDB" id="9802805at2"/>
<keyword evidence="3" id="KW-0479">Metal-binding</keyword>
<dbReference type="GO" id="GO:0046872">
    <property type="term" value="F:metal ion binding"/>
    <property type="evidence" value="ECO:0007669"/>
    <property type="project" value="UniProtKB-KW"/>
</dbReference>
<evidence type="ECO:0000313" key="9">
    <source>
        <dbReference type="Proteomes" id="UP000319941"/>
    </source>
</evidence>
<evidence type="ECO:0000256" key="2">
    <source>
        <dbReference type="ARBA" id="ARBA00001946"/>
    </source>
</evidence>
<evidence type="ECO:0000256" key="5">
    <source>
        <dbReference type="ARBA" id="ARBA00022842"/>
    </source>
</evidence>
<dbReference type="PROSITE" id="PS51462">
    <property type="entry name" value="NUDIX"/>
    <property type="match status" value="1"/>
</dbReference>
<comment type="caution">
    <text evidence="8">The sequence shown here is derived from an EMBL/GenBank/DDBJ whole genome shotgun (WGS) entry which is preliminary data.</text>
</comment>
<dbReference type="Proteomes" id="UP000319941">
    <property type="component" value="Unassembled WGS sequence"/>
</dbReference>
<comment type="cofactor">
    <cofactor evidence="2">
        <name>Mg(2+)</name>
        <dbReference type="ChEBI" id="CHEBI:18420"/>
    </cofactor>
</comment>
<comment type="cofactor">
    <cofactor evidence="1">
        <name>Mn(2+)</name>
        <dbReference type="ChEBI" id="CHEBI:29035"/>
    </cofactor>
</comment>
<reference evidence="8 9" key="1">
    <citation type="submission" date="2019-07" db="EMBL/GenBank/DDBJ databases">
        <title>Diversity of Bacteria from Kongsfjorden, Arctic.</title>
        <authorList>
            <person name="Yu Y."/>
        </authorList>
    </citation>
    <scope>NUCLEOTIDE SEQUENCE [LARGE SCALE GENOMIC DNA]</scope>
    <source>
        <strain evidence="8 9">SM1923</strain>
    </source>
</reference>
<dbReference type="SUPFAM" id="SSF55811">
    <property type="entry name" value="Nudix"/>
    <property type="match status" value="1"/>
</dbReference>
<evidence type="ECO:0000256" key="6">
    <source>
        <dbReference type="ARBA" id="ARBA00023211"/>
    </source>
</evidence>
<proteinExistence type="predicted"/>
<dbReference type="InterPro" id="IPR015797">
    <property type="entry name" value="NUDIX_hydrolase-like_dom_sf"/>
</dbReference>
<evidence type="ECO:0000256" key="4">
    <source>
        <dbReference type="ARBA" id="ARBA00022801"/>
    </source>
</evidence>
<dbReference type="CDD" id="cd03426">
    <property type="entry name" value="NUDIX_CoAse_Nudt7"/>
    <property type="match status" value="1"/>
</dbReference>
<dbReference type="NCBIfam" id="NF007980">
    <property type="entry name" value="PRK10707.1"/>
    <property type="match status" value="1"/>
</dbReference>
<evidence type="ECO:0000256" key="1">
    <source>
        <dbReference type="ARBA" id="ARBA00001936"/>
    </source>
</evidence>
<dbReference type="PANTHER" id="PTHR12992">
    <property type="entry name" value="NUDIX HYDROLASE"/>
    <property type="match status" value="1"/>
</dbReference>
<dbReference type="InterPro" id="IPR000086">
    <property type="entry name" value="NUDIX_hydrolase_dom"/>
</dbReference>
<dbReference type="PANTHER" id="PTHR12992:SF11">
    <property type="entry name" value="MITOCHONDRIAL COENZYME A DIPHOSPHATASE NUDT8"/>
    <property type="match status" value="1"/>
</dbReference>
<accession>A0A558HJB7</accession>
<organism evidence="8 9">
    <name type="scientific">Cobetia crustatorum</name>
    <dbReference type="NCBI Taxonomy" id="553385"/>
    <lineage>
        <taxon>Bacteria</taxon>
        <taxon>Pseudomonadati</taxon>
        <taxon>Pseudomonadota</taxon>
        <taxon>Gammaproteobacteria</taxon>
        <taxon>Oceanospirillales</taxon>
        <taxon>Halomonadaceae</taxon>
        <taxon>Cobetia</taxon>
    </lineage>
</organism>
<sequence>MLEALRQRLQAHDPHISTTNDQPRAAVLIALIDRPEPTLLLTRRANHLTQHPGQVAFPGGKAEPHDISLLATALREAEEEVALPPSEVDIFGQLSEVISLHGMAVTPFVGRIPADLPLRADPGEIERIFEMPLSMLLRDEREHTDVITVGNEKWYVPSYRVADQVLWGLSAMMLVELMAIGFGHTISLQVPPPAGAPLRHLPPRPQAPLG</sequence>
<dbReference type="AlphaFoldDB" id="A0A558HJB7"/>
<evidence type="ECO:0000313" key="8">
    <source>
        <dbReference type="EMBL" id="TVU69181.1"/>
    </source>
</evidence>
<name>A0A558HJB7_9GAMM</name>
<keyword evidence="5" id="KW-0460">Magnesium</keyword>
<dbReference type="GO" id="GO:0010945">
    <property type="term" value="F:coenzyme A diphosphatase activity"/>
    <property type="evidence" value="ECO:0007669"/>
    <property type="project" value="InterPro"/>
</dbReference>